<proteinExistence type="predicted"/>
<name>A0A9N9AKT4_9GLOM</name>
<comment type="caution">
    <text evidence="1">The sequence shown here is derived from an EMBL/GenBank/DDBJ whole genome shotgun (WGS) entry which is preliminary data.</text>
</comment>
<accession>A0A9N9AKT4</accession>
<organism evidence="1 2">
    <name type="scientific">Acaulospora morrowiae</name>
    <dbReference type="NCBI Taxonomy" id="94023"/>
    <lineage>
        <taxon>Eukaryota</taxon>
        <taxon>Fungi</taxon>
        <taxon>Fungi incertae sedis</taxon>
        <taxon>Mucoromycota</taxon>
        <taxon>Glomeromycotina</taxon>
        <taxon>Glomeromycetes</taxon>
        <taxon>Diversisporales</taxon>
        <taxon>Acaulosporaceae</taxon>
        <taxon>Acaulospora</taxon>
    </lineage>
</organism>
<gene>
    <name evidence="1" type="ORF">AMORRO_LOCUS4771</name>
</gene>
<evidence type="ECO:0000313" key="2">
    <source>
        <dbReference type="Proteomes" id="UP000789342"/>
    </source>
</evidence>
<evidence type="ECO:0000313" key="1">
    <source>
        <dbReference type="EMBL" id="CAG8533176.1"/>
    </source>
</evidence>
<dbReference type="Proteomes" id="UP000789342">
    <property type="component" value="Unassembled WGS sequence"/>
</dbReference>
<reference evidence="1" key="1">
    <citation type="submission" date="2021-06" db="EMBL/GenBank/DDBJ databases">
        <authorList>
            <person name="Kallberg Y."/>
            <person name="Tangrot J."/>
            <person name="Rosling A."/>
        </authorList>
    </citation>
    <scope>NUCLEOTIDE SEQUENCE</scope>
    <source>
        <strain evidence="1">CL551</strain>
    </source>
</reference>
<dbReference type="EMBL" id="CAJVPV010002693">
    <property type="protein sequence ID" value="CAG8533176.1"/>
    <property type="molecule type" value="Genomic_DNA"/>
</dbReference>
<sequence length="98" mass="11469">MSLVYFFRGEEPQVSRRRIARINSSFGVPVGYDCTGNNYNKQKVRMAWTCTKKTAWKREMRQRRADIAKREVRDVIIRMICIAQNLTENSPPSIISKT</sequence>
<dbReference type="AlphaFoldDB" id="A0A9N9AKT4"/>
<feature type="non-terminal residue" evidence="1">
    <location>
        <position position="1"/>
    </location>
</feature>
<keyword evidence="2" id="KW-1185">Reference proteome</keyword>
<protein>
    <submittedName>
        <fullName evidence="1">18757_t:CDS:1</fullName>
    </submittedName>
</protein>